<dbReference type="EMBL" id="CP000750">
    <property type="protein sequence ID" value="ABS04004.1"/>
    <property type="molecule type" value="Genomic_DNA"/>
</dbReference>
<dbReference type="InterPro" id="IPR010982">
    <property type="entry name" value="Lambda_DNA-bd_dom_sf"/>
</dbReference>
<reference evidence="6" key="1">
    <citation type="journal article" date="2008" name="PLoS ONE">
        <title>Survival in nuclear waste, extreme resistance, and potential applications gleaned from the genome sequence of Kineococcus radiotolerans SRS30216.</title>
        <authorList>
            <person name="Bagwell C.E."/>
            <person name="Bhat S."/>
            <person name="Hawkins G.M."/>
            <person name="Smith B.W."/>
            <person name="Biswas T."/>
            <person name="Hoover T.R."/>
            <person name="Saunders E."/>
            <person name="Han C.S."/>
            <person name="Tsodikov O.V."/>
            <person name="Shimkets L.J."/>
        </authorList>
    </citation>
    <scope>NUCLEOTIDE SEQUENCE [LARGE SCALE GENOMIC DNA]</scope>
    <source>
        <strain evidence="6">ATCC BAA-149 / DSM 14245 / SRS30216</strain>
    </source>
</reference>
<keyword evidence="1" id="KW-0805">Transcription regulation</keyword>
<organism evidence="5 6">
    <name type="scientific">Kineococcus radiotolerans (strain ATCC BAA-149 / DSM 14245 / SRS30216)</name>
    <dbReference type="NCBI Taxonomy" id="266940"/>
    <lineage>
        <taxon>Bacteria</taxon>
        <taxon>Bacillati</taxon>
        <taxon>Actinomycetota</taxon>
        <taxon>Actinomycetes</taxon>
        <taxon>Kineosporiales</taxon>
        <taxon>Kineosporiaceae</taxon>
        <taxon>Kineococcus</taxon>
    </lineage>
</organism>
<dbReference type="PROSITE" id="PS50932">
    <property type="entry name" value="HTH_LACI_2"/>
    <property type="match status" value="1"/>
</dbReference>
<accession>A6WB15</accession>
<dbReference type="PANTHER" id="PTHR30146:SF153">
    <property type="entry name" value="LACTOSE OPERON REPRESSOR"/>
    <property type="match status" value="1"/>
</dbReference>
<evidence type="ECO:0000256" key="2">
    <source>
        <dbReference type="ARBA" id="ARBA00023125"/>
    </source>
</evidence>
<dbReference type="AlphaFoldDB" id="A6WB15"/>
<dbReference type="Gene3D" id="1.10.260.40">
    <property type="entry name" value="lambda repressor-like DNA-binding domains"/>
    <property type="match status" value="1"/>
</dbReference>
<dbReference type="GO" id="GO:0000976">
    <property type="term" value="F:transcription cis-regulatory region binding"/>
    <property type="evidence" value="ECO:0007669"/>
    <property type="project" value="TreeGrafter"/>
</dbReference>
<dbReference type="InterPro" id="IPR028082">
    <property type="entry name" value="Peripla_BP_I"/>
</dbReference>
<dbReference type="GO" id="GO:0003700">
    <property type="term" value="F:DNA-binding transcription factor activity"/>
    <property type="evidence" value="ECO:0007669"/>
    <property type="project" value="TreeGrafter"/>
</dbReference>
<evidence type="ECO:0000256" key="1">
    <source>
        <dbReference type="ARBA" id="ARBA00023015"/>
    </source>
</evidence>
<evidence type="ECO:0000259" key="4">
    <source>
        <dbReference type="PROSITE" id="PS50932"/>
    </source>
</evidence>
<dbReference type="SMART" id="SM00354">
    <property type="entry name" value="HTH_LACI"/>
    <property type="match status" value="1"/>
</dbReference>
<dbReference type="HOGENOM" id="CLU_037628_6_1_11"/>
<protein>
    <submittedName>
        <fullName evidence="5">Regulatory protein LacI</fullName>
    </submittedName>
</protein>
<keyword evidence="2" id="KW-0238">DNA-binding</keyword>
<feature type="domain" description="HTH lacI-type" evidence="4">
    <location>
        <begin position="2"/>
        <end position="57"/>
    </location>
</feature>
<evidence type="ECO:0000313" key="5">
    <source>
        <dbReference type="EMBL" id="ABS04004.1"/>
    </source>
</evidence>
<dbReference type="Pfam" id="PF13377">
    <property type="entry name" value="Peripla_BP_3"/>
    <property type="match status" value="1"/>
</dbReference>
<dbReference type="InterPro" id="IPR046335">
    <property type="entry name" value="LacI/GalR-like_sensor"/>
</dbReference>
<dbReference type="PANTHER" id="PTHR30146">
    <property type="entry name" value="LACI-RELATED TRANSCRIPTIONAL REPRESSOR"/>
    <property type="match status" value="1"/>
</dbReference>
<dbReference type="Gene3D" id="3.40.50.2300">
    <property type="match status" value="2"/>
</dbReference>
<dbReference type="Pfam" id="PF00356">
    <property type="entry name" value="LacI"/>
    <property type="match status" value="1"/>
</dbReference>
<keyword evidence="3" id="KW-0804">Transcription</keyword>
<dbReference type="InterPro" id="IPR000843">
    <property type="entry name" value="HTH_LacI"/>
</dbReference>
<dbReference type="RefSeq" id="WP_012087770.1">
    <property type="nucleotide sequence ID" value="NC_009664.2"/>
</dbReference>
<sequence>MATSADVAQHAGLSRSTVSQILNGREHLFSEETIARVRASAAVLGYRPSLAGRTLARGTSDIVITLIPDVTFNPRLRELVDIITADLTAAGLTNLLRFVGSEESLHDTLLGLKPFGVVSLAPLPPAQERRIREHGVHLIAQPREAQVAIDEEIGRLQARYLTDAGYDTLAVVVPVAVRERGFALPRERGAKAWCSEQGVRVLPTLRVALERGGAQAAVAKLPPRPVGLVAYNDEVALAVLGAALHQGRRTPEDFGLIGVDNSSIARASTPSITTVDYDIAFSGHAIAGLLLQRLNVQDVADPAHQVTDRLRVVAGDTTPAPTS</sequence>
<gene>
    <name evidence="5" type="ordered locus">Krad_2529</name>
</gene>
<proteinExistence type="predicted"/>
<dbReference type="CDD" id="cd01392">
    <property type="entry name" value="HTH_LacI"/>
    <property type="match status" value="1"/>
</dbReference>
<dbReference type="SUPFAM" id="SSF53822">
    <property type="entry name" value="Periplasmic binding protein-like I"/>
    <property type="match status" value="1"/>
</dbReference>
<evidence type="ECO:0000256" key="3">
    <source>
        <dbReference type="ARBA" id="ARBA00023163"/>
    </source>
</evidence>
<dbReference type="eggNOG" id="COG1609">
    <property type="taxonomic scope" value="Bacteria"/>
</dbReference>
<name>A6WB15_KINRD</name>
<dbReference type="SUPFAM" id="SSF47413">
    <property type="entry name" value="lambda repressor-like DNA-binding domains"/>
    <property type="match status" value="1"/>
</dbReference>
<dbReference type="KEGG" id="kra:Krad_2529"/>
<dbReference type="STRING" id="266940.Krad_2529"/>
<dbReference type="OrthoDB" id="3288692at2"/>
<dbReference type="Proteomes" id="UP000001116">
    <property type="component" value="Chromosome"/>
</dbReference>
<evidence type="ECO:0000313" key="6">
    <source>
        <dbReference type="Proteomes" id="UP000001116"/>
    </source>
</evidence>
<keyword evidence="6" id="KW-1185">Reference proteome</keyword>
<dbReference type="CDD" id="cd06267">
    <property type="entry name" value="PBP1_LacI_sugar_binding-like"/>
    <property type="match status" value="1"/>
</dbReference>